<evidence type="ECO:0000256" key="8">
    <source>
        <dbReference type="SAM" id="MobiDB-lite"/>
    </source>
</evidence>
<evidence type="ECO:0000313" key="13">
    <source>
        <dbReference type="Proteomes" id="UP001610563"/>
    </source>
</evidence>
<comment type="caution">
    <text evidence="12">The sequence shown here is derived from an EMBL/GenBank/DDBJ whole genome shotgun (WGS) entry which is preliminary data.</text>
</comment>
<dbReference type="GO" id="GO:0016787">
    <property type="term" value="F:hydrolase activity"/>
    <property type="evidence" value="ECO:0007669"/>
    <property type="project" value="UniProtKB-KW"/>
</dbReference>
<dbReference type="InterPro" id="IPR044746">
    <property type="entry name" value="ABCC_6TM_D1"/>
</dbReference>
<dbReference type="Gene3D" id="3.40.50.300">
    <property type="entry name" value="P-loop containing nucleotide triphosphate hydrolases"/>
    <property type="match status" value="2"/>
</dbReference>
<dbReference type="PROSITE" id="PS00211">
    <property type="entry name" value="ABC_TRANSPORTER_1"/>
    <property type="match status" value="2"/>
</dbReference>
<dbReference type="CDD" id="cd03244">
    <property type="entry name" value="ABCC_MRP_domain2"/>
    <property type="match status" value="1"/>
</dbReference>
<evidence type="ECO:0000256" key="3">
    <source>
        <dbReference type="ARBA" id="ARBA00022692"/>
    </source>
</evidence>
<feature type="transmembrane region" description="Helical" evidence="9">
    <location>
        <begin position="289"/>
        <end position="311"/>
    </location>
</feature>
<evidence type="ECO:0000259" key="11">
    <source>
        <dbReference type="PROSITE" id="PS50929"/>
    </source>
</evidence>
<feature type="transmembrane region" description="Helical" evidence="9">
    <location>
        <begin position="1153"/>
        <end position="1176"/>
    </location>
</feature>
<dbReference type="Gene3D" id="1.20.1560.10">
    <property type="entry name" value="ABC transporter type 1, transmembrane domain"/>
    <property type="match status" value="2"/>
</dbReference>
<dbReference type="CDD" id="cd03250">
    <property type="entry name" value="ABCC_MRP_domain1"/>
    <property type="match status" value="1"/>
</dbReference>
<organism evidence="12 13">
    <name type="scientific">Aspergillus keveii</name>
    <dbReference type="NCBI Taxonomy" id="714993"/>
    <lineage>
        <taxon>Eukaryota</taxon>
        <taxon>Fungi</taxon>
        <taxon>Dikarya</taxon>
        <taxon>Ascomycota</taxon>
        <taxon>Pezizomycotina</taxon>
        <taxon>Eurotiomycetes</taxon>
        <taxon>Eurotiomycetidae</taxon>
        <taxon>Eurotiales</taxon>
        <taxon>Aspergillaceae</taxon>
        <taxon>Aspergillus</taxon>
        <taxon>Aspergillus subgen. Nidulantes</taxon>
    </lineage>
</organism>
<sequence>MATTPDICTSIDDSWRVHALSCRGGFDFTMLFEELVFCILPIALLILIAPIRIYTLLRTGSKVEPSKRPIFKASGWLLWSALQFLQAILWALPHSEKTRASIAASLLMGCGALFICVLSYMEHSRSVRPAILLELYLLVTLLFDITRTRTLWLRDGGDSGKLMAIITSFAVGVKVILILLEGSEKKAILKDKYKNYPPEALAGVVNRASFWWLNPLFFKGFFTMLRVEDLNTLDKRLESARLRDLLDGRWTRGNLQRDFRDPEMRLTMFVENQVGKASLLGVVFKTFKWSILAVVPPRLCLIGLTFCQPLLLHKAMELSAEKVTVESTHVGYGLIGAYVLVYVGMAIMMSQQQHLTYRAISMVRGAVVSLIYRKASMLSIKDADPAASLTLMSADIERIVQGWQTMHEIWANAAEIALAIVLLEKQLGIACAVPVGVSIFALVCSLVAMSGVMARQAKWLEAIERRISSTAAMLASIKGVKLLGLKPSLMSSIQGLRLEELSISKGFRKLLVWNMAFAWMTRIFAPIVSFAAYVTISENAGRGTSLDINMVYTSLSLFALLADPFLSLVMALMGFLGSIGSFARIQEFLNKETHHGSSDTSRLSSVTSLSGGKERHLSEISSTSTLTENKAEELKFAIPFFDILMVQGASFGWDPKADPILEDITLTFPGRSFSVIVGPSGSGKSMLLKGLLGEVPCLEGKVKLSSDSIAYCDQTPWHMNGTIRDSITAMSEFDLLWYTTVIRACALEQDLAQWPQGDQAVIGSRGVALSGGQSQRIALARAIYARKRILILDDVFSGLDAATENHIFCSLLGVTGLLREAGTTVVLASSSVKRVPYADHIVVLDERGKVAETGSFSDLAEQSGYISSFSLPAPNWDLTSETEFVPKSKPSRTEVLPVKKEDWSEENVHKHTGSLATYLFYIRAVGWVPTIIFLTTIAGFVFCISFPSIWLKWWVAADAAEPGEHTQHYVGVYFMLGGIAMICLIVSCWDVVVTSVPKSGERFHLALLETVLSAPMRFLSTTDSGSILNRFSQDLQLIDMELPIAAINVVATFFLCMAQMILVGVASVYAAIAFPVVLGSLYVIQKVYLRTSRQLRLLEIEAKAPLLSHFTDCLSGLVTLRAFGWQDAMEEKNLKILDYSQRPFYSMYSAQRWLTLTLDLVVAGIAIVLINLVVALRGSLNAAYVGVALFNVILFSQTVKLLVQFWTNMETHIGSVVRVKDFTENVAKEDLPSENDPVPTSWPSQGGIEFDNVSASYGPSDLVLQNVSLSIKPGEKVGICGRTGSGKTSLMLSIFRMIELNAGTITIDGLDISTIPRQEIRSRLNGVSQDAVFIKGSVRLNADPTGASSDRAIWDALKSVQLLAVVQEKGGLSADIDDLHLSHGQKQLFCLVRAILHPSKILVLDEATSNVDSKTDQTMQRVIREKFASHTILAVAHKLDTILDYDKVVVLDAGQVIECEDPYTLLTRDSAFSKLYANSLASEEEH</sequence>
<comment type="subcellular location">
    <subcellularLocation>
        <location evidence="1">Membrane</location>
        <topology evidence="1">Multi-pass membrane protein</topology>
    </subcellularLocation>
</comment>
<dbReference type="Pfam" id="PF24357">
    <property type="entry name" value="TMD0_ABC"/>
    <property type="match status" value="1"/>
</dbReference>
<feature type="transmembrane region" description="Helical" evidence="9">
    <location>
        <begin position="331"/>
        <end position="348"/>
    </location>
</feature>
<evidence type="ECO:0000256" key="7">
    <source>
        <dbReference type="ARBA" id="ARBA00023136"/>
    </source>
</evidence>
<name>A0ABR4FJ49_9EURO</name>
<feature type="transmembrane region" description="Helical" evidence="9">
    <location>
        <begin position="427"/>
        <end position="449"/>
    </location>
</feature>
<keyword evidence="2" id="KW-0813">Transport</keyword>
<dbReference type="InterPro" id="IPR003593">
    <property type="entry name" value="AAA+_ATPase"/>
</dbReference>
<dbReference type="PANTHER" id="PTHR24223:SF345">
    <property type="entry name" value="ABC MULTIDRUG TRANSPORTER (EUROFUNG)"/>
    <property type="match status" value="1"/>
</dbReference>
<evidence type="ECO:0000313" key="12">
    <source>
        <dbReference type="EMBL" id="KAL2783278.1"/>
    </source>
</evidence>
<feature type="transmembrane region" description="Helical" evidence="9">
    <location>
        <begin position="162"/>
        <end position="180"/>
    </location>
</feature>
<proteinExistence type="predicted"/>
<accession>A0ABR4FJ49</accession>
<dbReference type="InterPro" id="IPR044726">
    <property type="entry name" value="ABCC_6TM_D2"/>
</dbReference>
<evidence type="ECO:0000256" key="2">
    <source>
        <dbReference type="ARBA" id="ARBA00022448"/>
    </source>
</evidence>
<keyword evidence="5" id="KW-0067">ATP-binding</keyword>
<dbReference type="Pfam" id="PF00005">
    <property type="entry name" value="ABC_tran"/>
    <property type="match status" value="2"/>
</dbReference>
<feature type="transmembrane region" description="Helical" evidence="9">
    <location>
        <begin position="970"/>
        <end position="992"/>
    </location>
</feature>
<dbReference type="PROSITE" id="PS50893">
    <property type="entry name" value="ABC_TRANSPORTER_2"/>
    <property type="match status" value="2"/>
</dbReference>
<keyword evidence="12" id="KW-0378">Hydrolase</keyword>
<feature type="transmembrane region" description="Helical" evidence="9">
    <location>
        <begin position="76"/>
        <end position="93"/>
    </location>
</feature>
<dbReference type="SUPFAM" id="SSF52540">
    <property type="entry name" value="P-loop containing nucleoside triphosphate hydrolases"/>
    <property type="match status" value="2"/>
</dbReference>
<feature type="domain" description="ABC transporter" evidence="10">
    <location>
        <begin position="1248"/>
        <end position="1478"/>
    </location>
</feature>
<dbReference type="EMBL" id="JBFTWV010000250">
    <property type="protein sequence ID" value="KAL2783278.1"/>
    <property type="molecule type" value="Genomic_DNA"/>
</dbReference>
<evidence type="ECO:0000256" key="4">
    <source>
        <dbReference type="ARBA" id="ARBA00022741"/>
    </source>
</evidence>
<dbReference type="PANTHER" id="PTHR24223">
    <property type="entry name" value="ATP-BINDING CASSETTE SUB-FAMILY C"/>
    <property type="match status" value="1"/>
</dbReference>
<dbReference type="SMART" id="SM00382">
    <property type="entry name" value="AAA"/>
    <property type="match status" value="2"/>
</dbReference>
<feature type="transmembrane region" description="Helical" evidence="9">
    <location>
        <begin position="556"/>
        <end position="576"/>
    </location>
</feature>
<reference evidence="12 13" key="1">
    <citation type="submission" date="2024-07" db="EMBL/GenBank/DDBJ databases">
        <title>Section-level genome sequencing and comparative genomics of Aspergillus sections Usti and Cavernicolus.</title>
        <authorList>
            <consortium name="Lawrence Berkeley National Laboratory"/>
            <person name="Nybo J.L."/>
            <person name="Vesth T.C."/>
            <person name="Theobald S."/>
            <person name="Frisvad J.C."/>
            <person name="Larsen T.O."/>
            <person name="Kjaerboelling I."/>
            <person name="Rothschild-Mancinelli K."/>
            <person name="Lyhne E.K."/>
            <person name="Kogle M.E."/>
            <person name="Barry K."/>
            <person name="Clum A."/>
            <person name="Na H."/>
            <person name="Ledsgaard L."/>
            <person name="Lin J."/>
            <person name="Lipzen A."/>
            <person name="Kuo A."/>
            <person name="Riley R."/>
            <person name="Mondo S."/>
            <person name="Labutti K."/>
            <person name="Haridas S."/>
            <person name="Pangalinan J."/>
            <person name="Salamov A.A."/>
            <person name="Simmons B.A."/>
            <person name="Magnuson J.K."/>
            <person name="Chen J."/>
            <person name="Drula E."/>
            <person name="Henrissat B."/>
            <person name="Wiebenga A."/>
            <person name="Lubbers R.J."/>
            <person name="Gomes A.C."/>
            <person name="Makela M.R."/>
            <person name="Stajich J."/>
            <person name="Grigoriev I.V."/>
            <person name="Mortensen U.H."/>
            <person name="De Vries R.P."/>
            <person name="Baker S.E."/>
            <person name="Andersen M.R."/>
        </authorList>
    </citation>
    <scope>NUCLEOTIDE SEQUENCE [LARGE SCALE GENOMIC DNA]</scope>
    <source>
        <strain evidence="12 13">CBS 209.92</strain>
    </source>
</reference>
<keyword evidence="6 9" id="KW-1133">Transmembrane helix</keyword>
<keyword evidence="13" id="KW-1185">Reference proteome</keyword>
<feature type="compositionally biased region" description="Low complexity" evidence="8">
    <location>
        <begin position="598"/>
        <end position="610"/>
    </location>
</feature>
<feature type="transmembrane region" description="Helical" evidence="9">
    <location>
        <begin position="1182"/>
        <end position="1203"/>
    </location>
</feature>
<feature type="domain" description="ABC transmembrane type-1" evidence="11">
    <location>
        <begin position="299"/>
        <end position="577"/>
    </location>
</feature>
<gene>
    <name evidence="12" type="ORF">BJX66DRAFT_330714</name>
</gene>
<feature type="transmembrane region" description="Helical" evidence="9">
    <location>
        <begin position="99"/>
        <end position="118"/>
    </location>
</feature>
<dbReference type="InterPro" id="IPR011527">
    <property type="entry name" value="ABC1_TM_dom"/>
</dbReference>
<dbReference type="InterPro" id="IPR017871">
    <property type="entry name" value="ABC_transporter-like_CS"/>
</dbReference>
<evidence type="ECO:0000256" key="1">
    <source>
        <dbReference type="ARBA" id="ARBA00004141"/>
    </source>
</evidence>
<keyword evidence="7 9" id="KW-0472">Membrane</keyword>
<dbReference type="InterPro" id="IPR050173">
    <property type="entry name" value="ABC_transporter_C-like"/>
</dbReference>
<dbReference type="InterPro" id="IPR036640">
    <property type="entry name" value="ABC1_TM_sf"/>
</dbReference>
<feature type="transmembrane region" description="Helical" evidence="9">
    <location>
        <begin position="1068"/>
        <end position="1089"/>
    </location>
</feature>
<evidence type="ECO:0000256" key="6">
    <source>
        <dbReference type="ARBA" id="ARBA00022989"/>
    </source>
</evidence>
<evidence type="ECO:0000259" key="10">
    <source>
        <dbReference type="PROSITE" id="PS50893"/>
    </source>
</evidence>
<dbReference type="Proteomes" id="UP001610563">
    <property type="component" value="Unassembled WGS sequence"/>
</dbReference>
<dbReference type="CDD" id="cd18580">
    <property type="entry name" value="ABC_6TM_ABCC_D2"/>
    <property type="match status" value="1"/>
</dbReference>
<dbReference type="CDD" id="cd18579">
    <property type="entry name" value="ABC_6TM_ABCC_D1"/>
    <property type="match status" value="1"/>
</dbReference>
<dbReference type="SUPFAM" id="SSF90123">
    <property type="entry name" value="ABC transporter transmembrane region"/>
    <property type="match status" value="2"/>
</dbReference>
<dbReference type="Pfam" id="PF00664">
    <property type="entry name" value="ABC_membrane"/>
    <property type="match status" value="2"/>
</dbReference>
<feature type="region of interest" description="Disordered" evidence="8">
    <location>
        <begin position="594"/>
        <end position="624"/>
    </location>
</feature>
<feature type="transmembrane region" description="Helical" evidence="9">
    <location>
        <begin position="130"/>
        <end position="150"/>
    </location>
</feature>
<keyword evidence="3 9" id="KW-0812">Transmembrane</keyword>
<feature type="transmembrane region" description="Helical" evidence="9">
    <location>
        <begin position="1042"/>
        <end position="1062"/>
    </location>
</feature>
<dbReference type="PROSITE" id="PS50929">
    <property type="entry name" value="ABC_TM1F"/>
    <property type="match status" value="2"/>
</dbReference>
<keyword evidence="4" id="KW-0547">Nucleotide-binding</keyword>
<evidence type="ECO:0000256" key="5">
    <source>
        <dbReference type="ARBA" id="ARBA00022840"/>
    </source>
</evidence>
<evidence type="ECO:0000256" key="9">
    <source>
        <dbReference type="SAM" id="Phobius"/>
    </source>
</evidence>
<dbReference type="InterPro" id="IPR003439">
    <property type="entry name" value="ABC_transporter-like_ATP-bd"/>
</dbReference>
<feature type="domain" description="ABC transmembrane type-1" evidence="11">
    <location>
        <begin position="931"/>
        <end position="1211"/>
    </location>
</feature>
<feature type="transmembrane region" description="Helical" evidence="9">
    <location>
        <begin position="34"/>
        <end position="55"/>
    </location>
</feature>
<feature type="domain" description="ABC transporter" evidence="10">
    <location>
        <begin position="638"/>
        <end position="872"/>
    </location>
</feature>
<protein>
    <submittedName>
        <fullName evidence="12">P-loop containing nucleoside triphosphate hydrolase protein</fullName>
    </submittedName>
</protein>
<feature type="transmembrane region" description="Helical" evidence="9">
    <location>
        <begin position="511"/>
        <end position="536"/>
    </location>
</feature>
<feature type="transmembrane region" description="Helical" evidence="9">
    <location>
        <begin position="924"/>
        <end position="950"/>
    </location>
</feature>
<dbReference type="InterPro" id="IPR056227">
    <property type="entry name" value="TMD0_ABC"/>
</dbReference>
<dbReference type="InterPro" id="IPR027417">
    <property type="entry name" value="P-loop_NTPase"/>
</dbReference>